<dbReference type="Gene3D" id="3.90.1150.10">
    <property type="entry name" value="Aspartate Aminotransferase, domain 1"/>
    <property type="match status" value="1"/>
</dbReference>
<evidence type="ECO:0000256" key="3">
    <source>
        <dbReference type="SAM" id="MobiDB-lite"/>
    </source>
</evidence>
<organism evidence="4 5">
    <name type="scientific">Rhizoctonia solani</name>
    <dbReference type="NCBI Taxonomy" id="456999"/>
    <lineage>
        <taxon>Eukaryota</taxon>
        <taxon>Fungi</taxon>
        <taxon>Dikarya</taxon>
        <taxon>Basidiomycota</taxon>
        <taxon>Agaricomycotina</taxon>
        <taxon>Agaricomycetes</taxon>
        <taxon>Cantharellales</taxon>
        <taxon>Ceratobasidiaceae</taxon>
        <taxon>Rhizoctonia</taxon>
    </lineage>
</organism>
<comment type="cofactor">
    <cofactor evidence="1">
        <name>pyridoxal 5'-phosphate</name>
        <dbReference type="ChEBI" id="CHEBI:597326"/>
    </cofactor>
</comment>
<dbReference type="PANTHER" id="PTHR42699:SF1">
    <property type="entry name" value="CYSTATHIONINE GAMMA-SYNTHASE-RELATED"/>
    <property type="match status" value="1"/>
</dbReference>
<evidence type="ECO:0000313" key="5">
    <source>
        <dbReference type="Proteomes" id="UP000663888"/>
    </source>
</evidence>
<evidence type="ECO:0000313" key="4">
    <source>
        <dbReference type="EMBL" id="CAE6482244.1"/>
    </source>
</evidence>
<dbReference type="EMBL" id="CAJMWX010001341">
    <property type="protein sequence ID" value="CAE6482244.1"/>
    <property type="molecule type" value="Genomic_DNA"/>
</dbReference>
<dbReference type="InterPro" id="IPR015424">
    <property type="entry name" value="PyrdxlP-dep_Trfase"/>
</dbReference>
<dbReference type="GO" id="GO:0030170">
    <property type="term" value="F:pyridoxal phosphate binding"/>
    <property type="evidence" value="ECO:0007669"/>
    <property type="project" value="InterPro"/>
</dbReference>
<dbReference type="FunFam" id="3.90.1150.10:FF:000063">
    <property type="entry name" value="Probable cystathionine gamma-synthase"/>
    <property type="match status" value="1"/>
</dbReference>
<evidence type="ECO:0000256" key="2">
    <source>
        <dbReference type="ARBA" id="ARBA00022898"/>
    </source>
</evidence>
<accession>A0A8H3CG83</accession>
<dbReference type="Gene3D" id="3.40.640.10">
    <property type="entry name" value="Type I PLP-dependent aspartate aminotransferase-like (Major domain)"/>
    <property type="match status" value="1"/>
</dbReference>
<dbReference type="Proteomes" id="UP000663888">
    <property type="component" value="Unassembled WGS sequence"/>
</dbReference>
<comment type="caution">
    <text evidence="4">The sequence shown here is derived from an EMBL/GenBank/DDBJ whole genome shotgun (WGS) entry which is preliminary data.</text>
</comment>
<sequence>MKHTTSPQHPTCPMPTGSEVIGISLPNVPHAISVSLPTWEDNIGWVEGHKRVLDVMTSGYPRFFVHRQIRALAAICEQKFGQPGEKCFLFPAAYIANEFQQFMIHHSPDPASPISVRLVQYFICLEQGINRTTPVGEPNIDYLELQIALFPEDAFPLGKQFWQHTGLGISSRLASVVLDLLARNGEYATPDAPIASLLPPGSADLQNDKQSGSQIQSEQTLTSPSRCLITETVDSKYVAYFEERHVRNLLQENAASAKIILRQRIADALANDSSSTLPEKTSDLGASKREVDVTQDNVFLFPSGMAAIWTSYQLVLSTRPRQKSVCFGFPYTDTLKILQKWGPGCHFFARGQEDDINELSSILQTESISALYTEFPSNPLLRSTDLPRLRELADKHDFLIAVDETIGNFAGVQVLPYVDMIVSSLSKVFSGSANALGGSLVLNPKGKHYQALKSQLERIYKDGYWAEDAIFMERNSRDFIPRVHTMNQTAEALCDFLRGRSLSAPAPSPNTVIKEVYYPKWETRANYDMCKRPSSGFGGLFSITFTTMAASCAFFDSLDCAKGPSLGTNFTLVCPYTILAHYAELDWAETYGVDTGLVRVSVGLEEREDLLSRFMLALEKAEATAHLT</sequence>
<dbReference type="SUPFAM" id="SSF53383">
    <property type="entry name" value="PLP-dependent transferases"/>
    <property type="match status" value="1"/>
</dbReference>
<dbReference type="Pfam" id="PF01053">
    <property type="entry name" value="Cys_Met_Meta_PP"/>
    <property type="match status" value="1"/>
</dbReference>
<protein>
    <recommendedName>
        <fullName evidence="6">Cystathionine gamma-synthase</fullName>
    </recommendedName>
</protein>
<feature type="compositionally biased region" description="Polar residues" evidence="3">
    <location>
        <begin position="204"/>
        <end position="219"/>
    </location>
</feature>
<feature type="region of interest" description="Disordered" evidence="3">
    <location>
        <begin position="198"/>
        <end position="219"/>
    </location>
</feature>
<dbReference type="InterPro" id="IPR051750">
    <property type="entry name" value="Trans-sulfuration_enzymes"/>
</dbReference>
<dbReference type="InterPro" id="IPR015422">
    <property type="entry name" value="PyrdxlP-dep_Trfase_small"/>
</dbReference>
<keyword evidence="2" id="KW-0663">Pyridoxal phosphate</keyword>
<dbReference type="InterPro" id="IPR000277">
    <property type="entry name" value="Cys/Met-Metab_PyrdxlP-dep_enz"/>
</dbReference>
<dbReference type="AlphaFoldDB" id="A0A8H3CG83"/>
<proteinExistence type="predicted"/>
<evidence type="ECO:0008006" key="6">
    <source>
        <dbReference type="Google" id="ProtNLM"/>
    </source>
</evidence>
<dbReference type="PANTHER" id="PTHR42699">
    <property type="match status" value="1"/>
</dbReference>
<evidence type="ECO:0000256" key="1">
    <source>
        <dbReference type="ARBA" id="ARBA00001933"/>
    </source>
</evidence>
<reference evidence="4" key="1">
    <citation type="submission" date="2021-01" db="EMBL/GenBank/DDBJ databases">
        <authorList>
            <person name="Kaushik A."/>
        </authorList>
    </citation>
    <scope>NUCLEOTIDE SEQUENCE</scope>
    <source>
        <strain evidence="4">AG4-R118</strain>
    </source>
</reference>
<name>A0A8H3CG83_9AGAM</name>
<gene>
    <name evidence="4" type="ORF">RDB_LOCUS126468</name>
</gene>
<dbReference type="GO" id="GO:0003962">
    <property type="term" value="F:cystathionine gamma-synthase activity"/>
    <property type="evidence" value="ECO:0007669"/>
    <property type="project" value="TreeGrafter"/>
</dbReference>
<dbReference type="GO" id="GO:0019346">
    <property type="term" value="P:transsulfuration"/>
    <property type="evidence" value="ECO:0007669"/>
    <property type="project" value="InterPro"/>
</dbReference>
<dbReference type="InterPro" id="IPR015421">
    <property type="entry name" value="PyrdxlP-dep_Trfase_major"/>
</dbReference>